<dbReference type="InterPro" id="IPR035902">
    <property type="entry name" value="Nuc_phospho_transferase"/>
</dbReference>
<evidence type="ECO:0000256" key="5">
    <source>
        <dbReference type="ARBA" id="ARBA00022822"/>
    </source>
</evidence>
<sequence length="343" mass="35986">MIREAIAKLVNGDSLSYEEAAASMEMIMTGEATPAQVGSFLTALRMKGESVDEVAGLAQVMREKATVVHPPTNLNRPLVDVVGTGGDGKHTFNISTTAAFVIAGAGAAVAKHGNRAASSRCGSADVLEALGVNINLKPEQVAACIEKAGIGFMFAPLFHPSMKYAGPVRREIGIRTVFNILGPLTNPARVRRQLLGVPDPAIAAKMAAVLKRLGCDHAIVACSSDGMDEISIAASSHLYEVRADGNMHEQVIKPEDFGFNRAELDTMLGGTAEQNREITLRILQGEKGAQRDVVLLNAAAALMVADLAGDMWQGIEMSAQSIDSGAAYASLNSLVAVSQSFAA</sequence>
<dbReference type="Gene3D" id="1.20.970.10">
    <property type="entry name" value="Transferase, Pyrimidine Nucleoside Phosphorylase, Chain C"/>
    <property type="match status" value="1"/>
</dbReference>
<comment type="similarity">
    <text evidence="9">Belongs to the anthranilate phosphoribosyltransferase family.</text>
</comment>
<dbReference type="Pfam" id="PF00591">
    <property type="entry name" value="Glycos_transf_3"/>
    <property type="match status" value="1"/>
</dbReference>
<dbReference type="EMBL" id="JACATZ010000001">
    <property type="protein sequence ID" value="NWJ45144.1"/>
    <property type="molecule type" value="Genomic_DNA"/>
</dbReference>
<feature type="binding site" evidence="9">
    <location>
        <position position="91"/>
    </location>
    <ligand>
        <name>5-phospho-alpha-D-ribose 1-diphosphate</name>
        <dbReference type="ChEBI" id="CHEBI:58017"/>
    </ligand>
</feature>
<comment type="function">
    <text evidence="9">Catalyzes the transfer of the phosphoribosyl group of 5-phosphorylribose-1-pyrophosphate (PRPP) to anthranilate to yield N-(5'-phosphoribosyl)-anthranilate (PRA).</text>
</comment>
<reference evidence="12 14" key="1">
    <citation type="submission" date="2020-06" db="EMBL/GenBank/DDBJ databases">
        <title>Anoxygenic phototrophic Chloroflexota member uses a Type I reaction center.</title>
        <authorList>
            <person name="Tsuji J.M."/>
            <person name="Shaw N.A."/>
            <person name="Nagashima S."/>
            <person name="Venkiteswaran J."/>
            <person name="Schiff S.L."/>
            <person name="Hanada S."/>
            <person name="Tank M."/>
            <person name="Neufeld J.D."/>
        </authorList>
    </citation>
    <scope>NUCLEOTIDE SEQUENCE [LARGE SCALE GENOMIC DNA]</scope>
    <source>
        <strain evidence="12">L227-S17</strain>
    </source>
</reference>
<accession>A0A8T7LSZ4</accession>
<keyword evidence="9" id="KW-0479">Metal-binding</keyword>
<dbReference type="EMBL" id="CP128399">
    <property type="protein sequence ID" value="WJW67023.1"/>
    <property type="molecule type" value="Genomic_DNA"/>
</dbReference>
<evidence type="ECO:0000259" key="10">
    <source>
        <dbReference type="Pfam" id="PF00591"/>
    </source>
</evidence>
<feature type="binding site" evidence="9">
    <location>
        <position position="123"/>
    </location>
    <ligand>
        <name>5-phospho-alpha-D-ribose 1-diphosphate</name>
        <dbReference type="ChEBI" id="CHEBI:58017"/>
    </ligand>
</feature>
<feature type="binding site" evidence="9">
    <location>
        <begin position="93"/>
        <end position="96"/>
    </location>
    <ligand>
        <name>5-phospho-alpha-D-ribose 1-diphosphate</name>
        <dbReference type="ChEBI" id="CHEBI:58017"/>
    </ligand>
</feature>
<feature type="binding site" evidence="9">
    <location>
        <position position="95"/>
    </location>
    <ligand>
        <name>Mg(2+)</name>
        <dbReference type="ChEBI" id="CHEBI:18420"/>
        <label>1</label>
    </ligand>
</feature>
<feature type="binding site" evidence="9">
    <location>
        <begin position="86"/>
        <end position="87"/>
    </location>
    <ligand>
        <name>5-phospho-alpha-D-ribose 1-diphosphate</name>
        <dbReference type="ChEBI" id="CHEBI:58017"/>
    </ligand>
</feature>
<feature type="binding site" evidence="9">
    <location>
        <position position="228"/>
    </location>
    <ligand>
        <name>Mg(2+)</name>
        <dbReference type="ChEBI" id="CHEBI:18420"/>
        <label>2</label>
    </ligand>
</feature>
<protein>
    <recommendedName>
        <fullName evidence="9">Anthranilate phosphoribosyltransferase</fullName>
        <ecNumber evidence="9">2.4.2.18</ecNumber>
    </recommendedName>
</protein>
<evidence type="ECO:0000256" key="2">
    <source>
        <dbReference type="ARBA" id="ARBA00022605"/>
    </source>
</evidence>
<dbReference type="NCBIfam" id="TIGR01245">
    <property type="entry name" value="trpD"/>
    <property type="match status" value="1"/>
</dbReference>
<evidence type="ECO:0000256" key="9">
    <source>
        <dbReference type="HAMAP-Rule" id="MF_00211"/>
    </source>
</evidence>
<keyword evidence="9" id="KW-0460">Magnesium</keyword>
<feature type="binding site" evidence="9">
    <location>
        <position position="83"/>
    </location>
    <ligand>
        <name>5-phospho-alpha-D-ribose 1-diphosphate</name>
        <dbReference type="ChEBI" id="CHEBI:58017"/>
    </ligand>
</feature>
<dbReference type="FunFam" id="3.40.1030.10:FF:000002">
    <property type="entry name" value="Anthranilate phosphoribosyltransferase"/>
    <property type="match status" value="1"/>
</dbReference>
<gene>
    <name evidence="9 12" type="primary">trpD</name>
    <name evidence="12" type="ORF">HXX08_04615</name>
    <name evidence="13" type="ORF">OZ401_000271</name>
</gene>
<dbReference type="PANTHER" id="PTHR43285:SF2">
    <property type="entry name" value="ANTHRANILATE PHOSPHORIBOSYLTRANSFERASE"/>
    <property type="match status" value="1"/>
</dbReference>
<keyword evidence="2 9" id="KW-0028">Amino-acid biosynthesis</keyword>
<dbReference type="InterPro" id="IPR036320">
    <property type="entry name" value="Glycosyl_Trfase_fam3_N_dom_sf"/>
</dbReference>
<comment type="caution">
    <text evidence="9">Lacks conserved residue(s) required for the propagation of feature annotation.</text>
</comment>
<evidence type="ECO:0000313" key="12">
    <source>
        <dbReference type="EMBL" id="NWJ45144.1"/>
    </source>
</evidence>
<dbReference type="GO" id="GO:0004048">
    <property type="term" value="F:anthranilate phosphoribosyltransferase activity"/>
    <property type="evidence" value="ECO:0007669"/>
    <property type="project" value="UniProtKB-UniRule"/>
</dbReference>
<dbReference type="Proteomes" id="UP000521676">
    <property type="component" value="Unassembled WGS sequence"/>
</dbReference>
<comment type="subunit">
    <text evidence="9">Homodimer.</text>
</comment>
<dbReference type="GO" id="GO:0000162">
    <property type="term" value="P:L-tryptophan biosynthetic process"/>
    <property type="evidence" value="ECO:0007669"/>
    <property type="project" value="UniProtKB-UniRule"/>
</dbReference>
<feature type="domain" description="Glycosyl transferase family 3" evidence="10">
    <location>
        <begin position="76"/>
        <end position="328"/>
    </location>
</feature>
<keyword evidence="15" id="KW-1185">Reference proteome</keyword>
<evidence type="ECO:0000313" key="14">
    <source>
        <dbReference type="Proteomes" id="UP000521676"/>
    </source>
</evidence>
<evidence type="ECO:0000256" key="1">
    <source>
        <dbReference type="ARBA" id="ARBA00004907"/>
    </source>
</evidence>
<dbReference type="InterPro" id="IPR000312">
    <property type="entry name" value="Glycosyl_Trfase_fam3"/>
</dbReference>
<keyword evidence="4 9" id="KW-0808">Transferase</keyword>
<dbReference type="AlphaFoldDB" id="A0A8T7LSZ4"/>
<dbReference type="InterPro" id="IPR017459">
    <property type="entry name" value="Glycosyl_Trfase_fam3_N_dom"/>
</dbReference>
<name>A0A8T7LSZ4_9CHLR</name>
<dbReference type="InterPro" id="IPR005940">
    <property type="entry name" value="Anthranilate_Pribosyl_Tfrase"/>
</dbReference>
<keyword evidence="3 9" id="KW-0328">Glycosyltransferase</keyword>
<dbReference type="GO" id="GO:0005829">
    <property type="term" value="C:cytosol"/>
    <property type="evidence" value="ECO:0007669"/>
    <property type="project" value="TreeGrafter"/>
</dbReference>
<evidence type="ECO:0000256" key="7">
    <source>
        <dbReference type="ARBA" id="ARBA00052328"/>
    </source>
</evidence>
<dbReference type="HAMAP" id="MF_00211">
    <property type="entry name" value="TrpD"/>
    <property type="match status" value="1"/>
</dbReference>
<feature type="binding site" evidence="9">
    <location>
        <position position="229"/>
    </location>
    <ligand>
        <name>Mg(2+)</name>
        <dbReference type="ChEBI" id="CHEBI:18420"/>
        <label>2</label>
    </ligand>
</feature>
<feature type="binding site" evidence="9">
    <location>
        <position position="169"/>
    </location>
    <ligand>
        <name>anthranilate</name>
        <dbReference type="ChEBI" id="CHEBI:16567"/>
        <label>2</label>
    </ligand>
</feature>
<dbReference type="Gene3D" id="3.40.1030.10">
    <property type="entry name" value="Nucleoside phosphorylase/phosphoribosyltransferase catalytic domain"/>
    <property type="match status" value="1"/>
</dbReference>
<evidence type="ECO:0000313" key="13">
    <source>
        <dbReference type="EMBL" id="WJW67023.1"/>
    </source>
</evidence>
<feature type="binding site" evidence="9">
    <location>
        <position position="114"/>
    </location>
    <ligand>
        <name>anthranilate</name>
        <dbReference type="ChEBI" id="CHEBI:16567"/>
        <label>1</label>
    </ligand>
</feature>
<evidence type="ECO:0000313" key="15">
    <source>
        <dbReference type="Proteomes" id="UP001431572"/>
    </source>
</evidence>
<feature type="domain" description="Glycosyl transferase family 3 N-terminal" evidence="11">
    <location>
        <begin position="3"/>
        <end position="65"/>
    </location>
</feature>
<evidence type="ECO:0000256" key="6">
    <source>
        <dbReference type="ARBA" id="ARBA00023141"/>
    </source>
</evidence>
<evidence type="ECO:0000259" key="11">
    <source>
        <dbReference type="Pfam" id="PF02885"/>
    </source>
</evidence>
<feature type="binding site" evidence="9">
    <location>
        <position position="83"/>
    </location>
    <ligand>
        <name>anthranilate</name>
        <dbReference type="ChEBI" id="CHEBI:16567"/>
        <label>1</label>
    </ligand>
</feature>
<keyword evidence="5 9" id="KW-0822">Tryptophan biosynthesis</keyword>
<comment type="catalytic activity">
    <reaction evidence="7 9">
        <text>N-(5-phospho-beta-D-ribosyl)anthranilate + diphosphate = 5-phospho-alpha-D-ribose 1-diphosphate + anthranilate</text>
        <dbReference type="Rhea" id="RHEA:11768"/>
        <dbReference type="ChEBI" id="CHEBI:16567"/>
        <dbReference type="ChEBI" id="CHEBI:18277"/>
        <dbReference type="ChEBI" id="CHEBI:33019"/>
        <dbReference type="ChEBI" id="CHEBI:58017"/>
        <dbReference type="EC" id="2.4.2.18"/>
    </reaction>
</comment>
<comment type="similarity">
    <text evidence="8">In the C-terminal section; belongs to the anthranilate phosphoribosyltransferase family.</text>
</comment>
<evidence type="ECO:0000256" key="8">
    <source>
        <dbReference type="ARBA" id="ARBA00061188"/>
    </source>
</evidence>
<dbReference type="EC" id="2.4.2.18" evidence="9"/>
<dbReference type="GO" id="GO:0000287">
    <property type="term" value="F:magnesium ion binding"/>
    <property type="evidence" value="ECO:0007669"/>
    <property type="project" value="UniProtKB-UniRule"/>
</dbReference>
<dbReference type="RefSeq" id="WP_341468918.1">
    <property type="nucleotide sequence ID" value="NZ_CP128399.1"/>
</dbReference>
<dbReference type="Proteomes" id="UP001431572">
    <property type="component" value="Chromosome 1"/>
</dbReference>
<comment type="cofactor">
    <cofactor evidence="9">
        <name>Mg(2+)</name>
        <dbReference type="ChEBI" id="CHEBI:18420"/>
    </cofactor>
    <text evidence="9">Binds 2 magnesium ions per monomer.</text>
</comment>
<organism evidence="12 14">
    <name type="scientific">Candidatus Chlorohelix allophototropha</name>
    <dbReference type="NCBI Taxonomy" id="3003348"/>
    <lineage>
        <taxon>Bacteria</taxon>
        <taxon>Bacillati</taxon>
        <taxon>Chloroflexota</taxon>
        <taxon>Chloroflexia</taxon>
        <taxon>Candidatus Chloroheliales</taxon>
        <taxon>Candidatus Chloroheliaceae</taxon>
        <taxon>Candidatus Chlorohelix</taxon>
    </lineage>
</organism>
<feature type="binding site" evidence="9">
    <location>
        <position position="229"/>
    </location>
    <ligand>
        <name>Mg(2+)</name>
        <dbReference type="ChEBI" id="CHEBI:18420"/>
        <label>1</label>
    </ligand>
</feature>
<comment type="pathway">
    <text evidence="1 9">Amino-acid biosynthesis; L-tryptophan biosynthesis; L-tryptophan from chorismate: step 2/5.</text>
</comment>
<dbReference type="SUPFAM" id="SSF52418">
    <property type="entry name" value="Nucleoside phosphorylase/phosphoribosyltransferase catalytic domain"/>
    <property type="match status" value="1"/>
</dbReference>
<evidence type="ECO:0000256" key="3">
    <source>
        <dbReference type="ARBA" id="ARBA00022676"/>
    </source>
</evidence>
<reference evidence="13" key="2">
    <citation type="journal article" date="2024" name="Nature">
        <title>Anoxygenic phototroph of the Chloroflexota uses a type I reaction centre.</title>
        <authorList>
            <person name="Tsuji J.M."/>
            <person name="Shaw N.A."/>
            <person name="Nagashima S."/>
            <person name="Venkiteswaran J.J."/>
            <person name="Schiff S.L."/>
            <person name="Watanabe T."/>
            <person name="Fukui M."/>
            <person name="Hanada S."/>
            <person name="Tank M."/>
            <person name="Neufeld J.D."/>
        </authorList>
    </citation>
    <scope>NUCLEOTIDE SEQUENCE</scope>
    <source>
        <strain evidence="13">L227-S17</strain>
    </source>
</reference>
<keyword evidence="6 9" id="KW-0057">Aromatic amino acid biosynthesis</keyword>
<evidence type="ECO:0000256" key="4">
    <source>
        <dbReference type="ARBA" id="ARBA00022679"/>
    </source>
</evidence>
<dbReference type="Pfam" id="PF02885">
    <property type="entry name" value="Glycos_trans_3N"/>
    <property type="match status" value="1"/>
</dbReference>
<feature type="binding site" evidence="9">
    <location>
        <begin position="111"/>
        <end position="119"/>
    </location>
    <ligand>
        <name>5-phospho-alpha-D-ribose 1-diphosphate</name>
        <dbReference type="ChEBI" id="CHEBI:58017"/>
    </ligand>
</feature>
<dbReference type="SUPFAM" id="SSF47648">
    <property type="entry name" value="Nucleoside phosphorylase/phosphoribosyltransferase N-terminal domain"/>
    <property type="match status" value="1"/>
</dbReference>
<proteinExistence type="inferred from homology"/>
<dbReference type="PANTHER" id="PTHR43285">
    <property type="entry name" value="ANTHRANILATE PHOSPHORIBOSYLTRANSFERASE"/>
    <property type="match status" value="1"/>
</dbReference>